<evidence type="ECO:0000256" key="3">
    <source>
        <dbReference type="ARBA" id="ARBA00022670"/>
    </source>
</evidence>
<dbReference type="PANTHER" id="PTHR24264:SF65">
    <property type="entry name" value="SRCR DOMAIN-CONTAINING PROTEIN"/>
    <property type="match status" value="1"/>
</dbReference>
<evidence type="ECO:0000256" key="5">
    <source>
        <dbReference type="ARBA" id="ARBA00022825"/>
    </source>
</evidence>
<keyword evidence="2" id="KW-0964">Secreted</keyword>
<dbReference type="Proteomes" id="UP000887565">
    <property type="component" value="Unplaced"/>
</dbReference>
<dbReference type="GO" id="GO:0005615">
    <property type="term" value="C:extracellular space"/>
    <property type="evidence" value="ECO:0007669"/>
    <property type="project" value="TreeGrafter"/>
</dbReference>
<evidence type="ECO:0000256" key="1">
    <source>
        <dbReference type="ARBA" id="ARBA00004613"/>
    </source>
</evidence>
<keyword evidence="3" id="KW-0645">Protease</keyword>
<evidence type="ECO:0000259" key="6">
    <source>
        <dbReference type="Pfam" id="PF00089"/>
    </source>
</evidence>
<reference evidence="8" key="1">
    <citation type="submission" date="2022-11" db="UniProtKB">
        <authorList>
            <consortium name="WormBaseParasite"/>
        </authorList>
    </citation>
    <scope>IDENTIFICATION</scope>
</reference>
<dbReference type="InterPro" id="IPR050127">
    <property type="entry name" value="Serine_Proteases_S1"/>
</dbReference>
<dbReference type="AlphaFoldDB" id="A0A915JQI5"/>
<evidence type="ECO:0000256" key="4">
    <source>
        <dbReference type="ARBA" id="ARBA00022801"/>
    </source>
</evidence>
<dbReference type="InterPro" id="IPR001254">
    <property type="entry name" value="Trypsin_dom"/>
</dbReference>
<dbReference type="Pfam" id="PF00089">
    <property type="entry name" value="Trypsin"/>
    <property type="match status" value="1"/>
</dbReference>
<evidence type="ECO:0000313" key="8">
    <source>
        <dbReference type="WBParaSite" id="nRc.2.0.1.t28465-RA"/>
    </source>
</evidence>
<sequence>SSEGPSHSYLVNPKNFSAHFGKHNSTAWEEFEIKIPILNIVIHPKFVQDIADHDIALVKLQQSIQFSSTVRPMTLSNFSSHDVQNCSMAGWGRNFTLPEYMDPNTIVTILDIDEARDENWSLIAEMRSMEETIYYERL</sequence>
<accession>A0A915JQI5</accession>
<feature type="domain" description="Peptidase S1" evidence="6">
    <location>
        <begin position="13"/>
        <end position="98"/>
    </location>
</feature>
<proteinExistence type="predicted"/>
<dbReference type="GO" id="GO:0004252">
    <property type="term" value="F:serine-type endopeptidase activity"/>
    <property type="evidence" value="ECO:0007669"/>
    <property type="project" value="InterPro"/>
</dbReference>
<dbReference type="WBParaSite" id="nRc.2.0.1.t28465-RA">
    <property type="protein sequence ID" value="nRc.2.0.1.t28465-RA"/>
    <property type="gene ID" value="nRc.2.0.1.g28465"/>
</dbReference>
<evidence type="ECO:0000313" key="7">
    <source>
        <dbReference type="Proteomes" id="UP000887565"/>
    </source>
</evidence>
<dbReference type="SUPFAM" id="SSF50494">
    <property type="entry name" value="Trypsin-like serine proteases"/>
    <property type="match status" value="1"/>
</dbReference>
<name>A0A915JQI5_ROMCU</name>
<dbReference type="GO" id="GO:0006508">
    <property type="term" value="P:proteolysis"/>
    <property type="evidence" value="ECO:0007669"/>
    <property type="project" value="UniProtKB-KW"/>
</dbReference>
<dbReference type="InterPro" id="IPR009003">
    <property type="entry name" value="Peptidase_S1_PA"/>
</dbReference>
<keyword evidence="7" id="KW-1185">Reference proteome</keyword>
<comment type="subcellular location">
    <subcellularLocation>
        <location evidence="1">Secreted</location>
    </subcellularLocation>
</comment>
<dbReference type="InterPro" id="IPR043504">
    <property type="entry name" value="Peptidase_S1_PA_chymotrypsin"/>
</dbReference>
<dbReference type="PANTHER" id="PTHR24264">
    <property type="entry name" value="TRYPSIN-RELATED"/>
    <property type="match status" value="1"/>
</dbReference>
<keyword evidence="4" id="KW-0378">Hydrolase</keyword>
<evidence type="ECO:0000256" key="2">
    <source>
        <dbReference type="ARBA" id="ARBA00022525"/>
    </source>
</evidence>
<organism evidence="7 8">
    <name type="scientific">Romanomermis culicivorax</name>
    <name type="common">Nematode worm</name>
    <dbReference type="NCBI Taxonomy" id="13658"/>
    <lineage>
        <taxon>Eukaryota</taxon>
        <taxon>Metazoa</taxon>
        <taxon>Ecdysozoa</taxon>
        <taxon>Nematoda</taxon>
        <taxon>Enoplea</taxon>
        <taxon>Dorylaimia</taxon>
        <taxon>Mermithida</taxon>
        <taxon>Mermithoidea</taxon>
        <taxon>Mermithidae</taxon>
        <taxon>Romanomermis</taxon>
    </lineage>
</organism>
<keyword evidence="5" id="KW-0720">Serine protease</keyword>
<dbReference type="Gene3D" id="2.40.10.10">
    <property type="entry name" value="Trypsin-like serine proteases"/>
    <property type="match status" value="1"/>
</dbReference>
<protein>
    <submittedName>
        <fullName evidence="8">Peptidase S1 domain-containing protein</fullName>
    </submittedName>
</protein>